<evidence type="ECO:0000256" key="7">
    <source>
        <dbReference type="ARBA" id="ARBA00023136"/>
    </source>
</evidence>
<dbReference type="Proteomes" id="UP000696573">
    <property type="component" value="Unassembled WGS sequence"/>
</dbReference>
<dbReference type="Pfam" id="PF01814">
    <property type="entry name" value="Hemerythrin"/>
    <property type="match status" value="1"/>
</dbReference>
<dbReference type="Pfam" id="PF01127">
    <property type="entry name" value="Sdh_cyt"/>
    <property type="match status" value="1"/>
</dbReference>
<protein>
    <recommendedName>
        <fullName evidence="10">Hemerythrin-like domain-containing protein</fullName>
    </recommendedName>
</protein>
<evidence type="ECO:0000256" key="4">
    <source>
        <dbReference type="ARBA" id="ARBA00022723"/>
    </source>
</evidence>
<evidence type="ECO:0000256" key="9">
    <source>
        <dbReference type="SAM" id="Phobius"/>
    </source>
</evidence>
<dbReference type="GO" id="GO:0016020">
    <property type="term" value="C:membrane"/>
    <property type="evidence" value="ECO:0007669"/>
    <property type="project" value="UniProtKB-SubCell"/>
</dbReference>
<evidence type="ECO:0000313" key="12">
    <source>
        <dbReference type="Proteomes" id="UP000696573"/>
    </source>
</evidence>
<dbReference type="SUPFAM" id="SSF81343">
    <property type="entry name" value="Fumarate reductase respiratory complex transmembrane subunits"/>
    <property type="match status" value="1"/>
</dbReference>
<keyword evidence="7 9" id="KW-0472">Membrane</keyword>
<gene>
    <name evidence="11" type="ORF">CRHIZ90672A_00017586</name>
</gene>
<dbReference type="Gene3D" id="1.20.1300.10">
    <property type="entry name" value="Fumarate reductase/succinate dehydrogenase, transmembrane subunit"/>
    <property type="match status" value="1"/>
</dbReference>
<dbReference type="PANTHER" id="PTHR35585">
    <property type="entry name" value="HHE DOMAIN PROTEIN (AFU_ORTHOLOGUE AFUA_4G00730)"/>
    <property type="match status" value="1"/>
</dbReference>
<keyword evidence="5 9" id="KW-1133">Transmembrane helix</keyword>
<proteinExistence type="predicted"/>
<feature type="transmembrane region" description="Helical" evidence="9">
    <location>
        <begin position="247"/>
        <end position="265"/>
    </location>
</feature>
<evidence type="ECO:0000256" key="8">
    <source>
        <dbReference type="SAM" id="MobiDB-lite"/>
    </source>
</evidence>
<comment type="caution">
    <text evidence="11">The sequence shown here is derived from an EMBL/GenBank/DDBJ whole genome shotgun (WGS) entry which is preliminary data.</text>
</comment>
<keyword evidence="6" id="KW-0408">Iron</keyword>
<feature type="region of interest" description="Disordered" evidence="8">
    <location>
        <begin position="123"/>
        <end position="161"/>
    </location>
</feature>
<comment type="subcellular location">
    <subcellularLocation>
        <location evidence="1">Membrane</location>
    </subcellularLocation>
</comment>
<dbReference type="OrthoDB" id="9983919at2759"/>
<dbReference type="CDD" id="cd03499">
    <property type="entry name" value="SQR_TypeC_SdhC"/>
    <property type="match status" value="1"/>
</dbReference>
<accession>A0A9N9VAC7</accession>
<dbReference type="InterPro" id="IPR000701">
    <property type="entry name" value="SuccDH_FuR_B_TM-su"/>
</dbReference>
<feature type="transmembrane region" description="Helical" evidence="9">
    <location>
        <begin position="211"/>
        <end position="241"/>
    </location>
</feature>
<keyword evidence="2" id="KW-0349">Heme</keyword>
<dbReference type="AlphaFoldDB" id="A0A9N9VAC7"/>
<feature type="compositionally biased region" description="Polar residues" evidence="8">
    <location>
        <begin position="132"/>
        <end position="148"/>
    </location>
</feature>
<dbReference type="InterPro" id="IPR012312">
    <property type="entry name" value="Hemerythrin-like"/>
</dbReference>
<evidence type="ECO:0000256" key="3">
    <source>
        <dbReference type="ARBA" id="ARBA00022692"/>
    </source>
</evidence>
<evidence type="ECO:0000256" key="1">
    <source>
        <dbReference type="ARBA" id="ARBA00004370"/>
    </source>
</evidence>
<dbReference type="GO" id="GO:0006099">
    <property type="term" value="P:tricarboxylic acid cycle"/>
    <property type="evidence" value="ECO:0007669"/>
    <property type="project" value="InterPro"/>
</dbReference>
<dbReference type="EMBL" id="CABFNQ020000586">
    <property type="protein sequence ID" value="CAH0019609.1"/>
    <property type="molecule type" value="Genomic_DNA"/>
</dbReference>
<reference evidence="11" key="1">
    <citation type="submission" date="2021-10" db="EMBL/GenBank/DDBJ databases">
        <authorList>
            <person name="Piombo E."/>
        </authorList>
    </citation>
    <scope>NUCLEOTIDE SEQUENCE</scope>
</reference>
<evidence type="ECO:0000313" key="11">
    <source>
        <dbReference type="EMBL" id="CAH0019609.1"/>
    </source>
</evidence>
<name>A0A9N9VAC7_9HYPO</name>
<keyword evidence="12" id="KW-1185">Reference proteome</keyword>
<evidence type="ECO:0000256" key="6">
    <source>
        <dbReference type="ARBA" id="ARBA00023004"/>
    </source>
</evidence>
<dbReference type="InterPro" id="IPR014314">
    <property type="entry name" value="Succ_DH_cytb556"/>
</dbReference>
<keyword evidence="3 9" id="KW-0812">Transmembrane</keyword>
<evidence type="ECO:0000259" key="10">
    <source>
        <dbReference type="Pfam" id="PF01814"/>
    </source>
</evidence>
<keyword evidence="4" id="KW-0479">Metal-binding</keyword>
<organism evidence="11 12">
    <name type="scientific">Clonostachys rhizophaga</name>
    <dbReference type="NCBI Taxonomy" id="160324"/>
    <lineage>
        <taxon>Eukaryota</taxon>
        <taxon>Fungi</taxon>
        <taxon>Dikarya</taxon>
        <taxon>Ascomycota</taxon>
        <taxon>Pezizomycotina</taxon>
        <taxon>Sordariomycetes</taxon>
        <taxon>Hypocreomycetidae</taxon>
        <taxon>Hypocreales</taxon>
        <taxon>Bionectriaceae</taxon>
        <taxon>Clonostachys</taxon>
    </lineage>
</organism>
<evidence type="ECO:0000256" key="5">
    <source>
        <dbReference type="ARBA" id="ARBA00022989"/>
    </source>
</evidence>
<dbReference type="InterPro" id="IPR034804">
    <property type="entry name" value="SQR/QFR_C/D"/>
</dbReference>
<dbReference type="PANTHER" id="PTHR35585:SF1">
    <property type="entry name" value="HHE DOMAIN PROTEIN (AFU_ORTHOLOGUE AFUA_4G00730)"/>
    <property type="match status" value="1"/>
</dbReference>
<dbReference type="Gene3D" id="1.20.120.520">
    <property type="entry name" value="nmb1532 protein domain like"/>
    <property type="match status" value="1"/>
</dbReference>
<dbReference type="GO" id="GO:0046872">
    <property type="term" value="F:metal ion binding"/>
    <property type="evidence" value="ECO:0007669"/>
    <property type="project" value="UniProtKB-KW"/>
</dbReference>
<sequence length="303" mass="33592">MSTISRAVIEDHRELEQFYNEVVSNGGNADHQQRYGNQFVWELARHSVGEELVLYPAMERHLGAKGKEMADHDRKEHHEVKEMLKVFQGMRATDSNYVDKLKSIWGPLSKHIKEEEDGDLPALESKLDEGQGDTTQQTAWLRSSSKSPAASAERGESTRYTQVTPATQHDILSKQRLNRPIAPHLGAYKIEQTFLGSSAWMRITGCTLTGAIYVFFASYLVAPVFGVGFNSSALVAAFALLSPAAQGAIKLSLAFPFTFHFFNGIKQLFYDAGKGFGKRTMMRAEIGVWASSIVASILIAFGL</sequence>
<feature type="transmembrane region" description="Helical" evidence="9">
    <location>
        <begin position="286"/>
        <end position="302"/>
    </location>
</feature>
<dbReference type="GO" id="GO:0009055">
    <property type="term" value="F:electron transfer activity"/>
    <property type="evidence" value="ECO:0007669"/>
    <property type="project" value="InterPro"/>
</dbReference>
<feature type="domain" description="Hemerythrin-like" evidence="10">
    <location>
        <begin position="4"/>
        <end position="123"/>
    </location>
</feature>
<evidence type="ECO:0000256" key="2">
    <source>
        <dbReference type="ARBA" id="ARBA00022617"/>
    </source>
</evidence>